<dbReference type="Pfam" id="PF00015">
    <property type="entry name" value="MCPsignal"/>
    <property type="match status" value="1"/>
</dbReference>
<dbReference type="InterPro" id="IPR004089">
    <property type="entry name" value="MCPsignal_dom"/>
</dbReference>
<proteinExistence type="predicted"/>
<dbReference type="GO" id="GO:0007165">
    <property type="term" value="P:signal transduction"/>
    <property type="evidence" value="ECO:0007669"/>
    <property type="project" value="UniProtKB-KW"/>
</dbReference>
<dbReference type="SUPFAM" id="SSF103190">
    <property type="entry name" value="Sensory domain-like"/>
    <property type="match status" value="1"/>
</dbReference>
<organism evidence="4 5">
    <name type="scientific">Halalkalibacter suaedae</name>
    <dbReference type="NCBI Taxonomy" id="2822140"/>
    <lineage>
        <taxon>Bacteria</taxon>
        <taxon>Bacillati</taxon>
        <taxon>Bacillota</taxon>
        <taxon>Bacilli</taxon>
        <taxon>Bacillales</taxon>
        <taxon>Bacillaceae</taxon>
        <taxon>Halalkalibacter</taxon>
    </lineage>
</organism>
<evidence type="ECO:0000313" key="4">
    <source>
        <dbReference type="EMBL" id="MBP3949852.1"/>
    </source>
</evidence>
<comment type="caution">
    <text evidence="4">The sequence shown here is derived from an EMBL/GenBank/DDBJ whole genome shotgun (WGS) entry which is preliminary data.</text>
</comment>
<keyword evidence="5" id="KW-1185">Reference proteome</keyword>
<dbReference type="PANTHER" id="PTHR32089">
    <property type="entry name" value="METHYL-ACCEPTING CHEMOTAXIS PROTEIN MCPB"/>
    <property type="match status" value="1"/>
</dbReference>
<dbReference type="RefSeq" id="WP_210595218.1">
    <property type="nucleotide sequence ID" value="NZ_JAGKSQ010000001.1"/>
</dbReference>
<evidence type="ECO:0000313" key="5">
    <source>
        <dbReference type="Proteomes" id="UP000678228"/>
    </source>
</evidence>
<dbReference type="PROSITE" id="PS50111">
    <property type="entry name" value="CHEMOTAXIS_TRANSDUC_2"/>
    <property type="match status" value="1"/>
</dbReference>
<dbReference type="EMBL" id="JAGKSQ010000001">
    <property type="protein sequence ID" value="MBP3949852.1"/>
    <property type="molecule type" value="Genomic_DNA"/>
</dbReference>
<accession>A0A940WSX5</accession>
<gene>
    <name evidence="4" type="ORF">J7W16_01815</name>
</gene>
<keyword evidence="1 2" id="KW-0807">Transducer</keyword>
<dbReference type="GO" id="GO:0016020">
    <property type="term" value="C:membrane"/>
    <property type="evidence" value="ECO:0007669"/>
    <property type="project" value="InterPro"/>
</dbReference>
<dbReference type="Gene3D" id="1.10.287.950">
    <property type="entry name" value="Methyl-accepting chemotaxis protein"/>
    <property type="match status" value="1"/>
</dbReference>
<dbReference type="InterPro" id="IPR029151">
    <property type="entry name" value="Sensor-like_sf"/>
</dbReference>
<protein>
    <recommendedName>
        <fullName evidence="3">Methyl-accepting transducer domain-containing protein</fullName>
    </recommendedName>
</protein>
<evidence type="ECO:0000256" key="2">
    <source>
        <dbReference type="PROSITE-ProRule" id="PRU00284"/>
    </source>
</evidence>
<dbReference type="Proteomes" id="UP000678228">
    <property type="component" value="Unassembled WGS sequence"/>
</dbReference>
<dbReference type="AlphaFoldDB" id="A0A940WSX5"/>
<dbReference type="PANTHER" id="PTHR32089:SF112">
    <property type="entry name" value="LYSOZYME-LIKE PROTEIN-RELATED"/>
    <property type="match status" value="1"/>
</dbReference>
<dbReference type="SMART" id="SM00283">
    <property type="entry name" value="MA"/>
    <property type="match status" value="1"/>
</dbReference>
<sequence length="279" mass="30632">MSERKKTDQEILNSLVESAPFFQAASRDAIAISICDHDKWLLQLNHPELELPNKAGDPVSKKDDVIQGALRGKGGMGRPPYEVYGIHFFGKTTPIMNEGRVIGAMGMAYNIEVILKIEESIEKLNEIAAKIKIMVDEIIAQANKLSASQTKLFEFSEVARSNSDEIDAILESIKGISRQSNILGLNASIEASRAGAAGKGFTVVANEIRNLAKDTSDSSDKINESIINIKDNISEIVKGISQMQDLSKQQLDLIDSIESTLEDLYDIIRLINDCIRVLG</sequence>
<dbReference type="SUPFAM" id="SSF58104">
    <property type="entry name" value="Methyl-accepting chemotaxis protein (MCP) signaling domain"/>
    <property type="match status" value="1"/>
</dbReference>
<feature type="domain" description="Methyl-accepting transducer" evidence="3">
    <location>
        <begin position="161"/>
        <end position="279"/>
    </location>
</feature>
<name>A0A940WSX5_9BACI</name>
<evidence type="ECO:0000256" key="1">
    <source>
        <dbReference type="ARBA" id="ARBA00023224"/>
    </source>
</evidence>
<reference evidence="4" key="1">
    <citation type="submission" date="2021-03" db="EMBL/GenBank/DDBJ databases">
        <title>Bacillus suaedae sp. nov., isolated from Suaeda aralocaspica.</title>
        <authorList>
            <person name="Lei R.F.R."/>
        </authorList>
    </citation>
    <scope>NUCLEOTIDE SEQUENCE</scope>
    <source>
        <strain evidence="4">YZJH907-2</strain>
    </source>
</reference>
<evidence type="ECO:0000259" key="3">
    <source>
        <dbReference type="PROSITE" id="PS50111"/>
    </source>
</evidence>